<keyword evidence="9" id="KW-1015">Disulfide bond</keyword>
<evidence type="ECO:0000313" key="18">
    <source>
        <dbReference type="Proteomes" id="UP001152795"/>
    </source>
</evidence>
<evidence type="ECO:0000256" key="7">
    <source>
        <dbReference type="ARBA" id="ARBA00022825"/>
    </source>
</evidence>
<dbReference type="SUPFAM" id="SSF52743">
    <property type="entry name" value="Subtilisin-like"/>
    <property type="match status" value="1"/>
</dbReference>
<evidence type="ECO:0000256" key="11">
    <source>
        <dbReference type="ARBA" id="ARBA00055784"/>
    </source>
</evidence>
<keyword evidence="7 15" id="KW-0720">Serine protease</keyword>
<keyword evidence="14" id="KW-0175">Coiled coil</keyword>
<dbReference type="PRINTS" id="PR00723">
    <property type="entry name" value="SUBTILISIN"/>
</dbReference>
<dbReference type="SUPFAM" id="SSF103657">
    <property type="entry name" value="BAR/IMD domain-like"/>
    <property type="match status" value="1"/>
</dbReference>
<dbReference type="OrthoDB" id="6017542at2759"/>
<dbReference type="Pfam" id="PF00611">
    <property type="entry name" value="FCH"/>
    <property type="match status" value="1"/>
</dbReference>
<keyword evidence="8" id="KW-0865">Zymogen</keyword>
<dbReference type="InterPro" id="IPR031160">
    <property type="entry name" value="F_BAR_dom"/>
</dbReference>
<feature type="compositionally biased region" description="Basic residues" evidence="16">
    <location>
        <begin position="350"/>
        <end position="359"/>
    </location>
</feature>
<feature type="compositionally biased region" description="Basic and acidic residues" evidence="16">
    <location>
        <begin position="980"/>
        <end position="994"/>
    </location>
</feature>
<dbReference type="Pfam" id="PF00082">
    <property type="entry name" value="Peptidase_S8"/>
    <property type="match status" value="1"/>
</dbReference>
<dbReference type="InterPro" id="IPR023827">
    <property type="entry name" value="Peptidase_S8_Asp-AS"/>
</dbReference>
<dbReference type="CDD" id="cd04059">
    <property type="entry name" value="Peptidases_S8_Protein_convertases_Kexins_Furin-like"/>
    <property type="match status" value="1"/>
</dbReference>
<evidence type="ECO:0000256" key="8">
    <source>
        <dbReference type="ARBA" id="ARBA00023145"/>
    </source>
</evidence>
<dbReference type="PROSITE" id="PS51892">
    <property type="entry name" value="SUBTILASE"/>
    <property type="match status" value="1"/>
</dbReference>
<keyword evidence="5" id="KW-0732">Signal</keyword>
<name>A0A7D9E0B0_PARCT</name>
<dbReference type="InterPro" id="IPR022398">
    <property type="entry name" value="Peptidase_S8_His-AS"/>
</dbReference>
<dbReference type="Pfam" id="PF01483">
    <property type="entry name" value="P_proprotein"/>
    <property type="match status" value="1"/>
</dbReference>
<evidence type="ECO:0000256" key="16">
    <source>
        <dbReference type="SAM" id="MobiDB-lite"/>
    </source>
</evidence>
<comment type="subcellular location">
    <subcellularLocation>
        <location evidence="1">Endomembrane system</location>
        <topology evidence="1">Peripheral membrane protein</topology>
    </subcellularLocation>
</comment>
<feature type="active site" description="Charge relay system" evidence="13 15">
    <location>
        <position position="526"/>
    </location>
</feature>
<evidence type="ECO:0000256" key="9">
    <source>
        <dbReference type="ARBA" id="ARBA00023157"/>
    </source>
</evidence>
<dbReference type="AlphaFoldDB" id="A0A7D9E0B0"/>
<keyword evidence="6 15" id="KW-0378">Hydrolase</keyword>
<sequence>MANVTGNENGQAHSEGYGVVSNFNFWEVNCYKTTIKRMEDGSKLCDDFMKMVNERAEIETMYFNKMKSWAKKWEDNHKKGPEYGALKTAMFGIMIEGDQLADVHYELREKLVNEVHQSVNQWKKDNYHKSLMSFKEIKNAEDGFSKAQKPWARRLDEVNKCKKTYYNSCRNHDNGKQQQLEGKGKGMSEEQLKKLQDKVEKFGEDVKECKVKYEDALRDLTGYVPKYQDDMKYQFNKCQEFEELRKSFFESLLLGYHKAVTREEYNTRMTAIYQHLLETLKKTDTKHDLEWYASIFGTDAKLDVPEYEEYDPSTSNQSSAANIQDDKGKDDNTSAKQNKSGVCTTLPSKTKAKGQKRSRAKDEKLGKEPKLTKGEWQQIHKFEDALKDEDGKLFYTDSWAVQFTDPAEVELADRIAAKHGFVNLGKVGSLQGYYHFKHIGNSFRGKRSTHEKTTMLMSEDEVLWAERQHVLNRNKRDGVPTDPKFQDQWYLFNQGQSSGPAGVDANVMPVWRSGITGRGVVVSILDDGVDSTHPDLHDNFELLVHICCVLKDQKASYDFNDMDADPHPRDTDPDNCHGTRCAGEVAAKANNSICGVGVAYNANIGGVRMLDGQATDVLEGSALSFQSNYIDVYSNCWGPKDDGKTFGKPGKLAQEALKQGALKGRDGKGNVYVWATGNGGLTDDDCNCDGYTTSIYTISVGCIGDHGLSAYYTELCSSTLAVTFNGGSHREKEENKIVTTDLHHKCTEEFKGTSSAAPLAAGMIALALEANPNLTWRDVQHVIVESAQVTSPVDEGWVSNGAGYHFNHKFGFGRLDAYQMVKKAKTWKNVAPQKLCKGPSSDTQQEIPAGGTLSVTIDTIACANTKDDIEKLEHVTLTMSFQHRRRGQVSIDLFSPSGTRNEMLSTRRYDDSRNGLHDWTFMTVHNWGENPKGVWIMNVTDNINVMGKHLNAGTFVQHDTSKQAADVEDLEQEVIDDQKKTEELERRKTGKDTTRPAQENSRYPEGVKKTHNLAVPNRLELGKVDTKLDGLKIRGQSHSDRVLEGQNICLSALASVMVLMSHNREASK</sequence>
<dbReference type="InterPro" id="IPR008979">
    <property type="entry name" value="Galactose-bd-like_sf"/>
</dbReference>
<dbReference type="FunFam" id="3.40.50.200:FF:000021">
    <property type="entry name" value="Proprotein convertase subtilisin/kexin type 5a"/>
    <property type="match status" value="1"/>
</dbReference>
<keyword evidence="4" id="KW-0165">Cleavage on pair of basic residues</keyword>
<evidence type="ECO:0000256" key="13">
    <source>
        <dbReference type="PIRSR" id="PIRSR615500-1"/>
    </source>
</evidence>
<feature type="region of interest" description="Disordered" evidence="16">
    <location>
        <begin position="980"/>
        <end position="1003"/>
    </location>
</feature>
<feature type="active site" description="Charge relay system" evidence="13 15">
    <location>
        <position position="577"/>
    </location>
</feature>
<comment type="caution">
    <text evidence="17">The sequence shown here is derived from an EMBL/GenBank/DDBJ whole genome shotgun (WGS) entry which is preliminary data.</text>
</comment>
<dbReference type="SUPFAM" id="SSF54897">
    <property type="entry name" value="Protease propeptides/inhibitors"/>
    <property type="match status" value="1"/>
</dbReference>
<dbReference type="Gene3D" id="3.40.50.200">
    <property type="entry name" value="Peptidase S8/S53 domain"/>
    <property type="match status" value="1"/>
</dbReference>
<dbReference type="Gene3D" id="3.30.70.850">
    <property type="entry name" value="Peptidase S8, pro-domain"/>
    <property type="match status" value="1"/>
</dbReference>
<comment type="function">
    <text evidence="11">Probably involved in the processing of hormone and other protein precursors at sites comprised of pairs of basic amino acid residues.</text>
</comment>
<dbReference type="SMART" id="SM00055">
    <property type="entry name" value="FCH"/>
    <property type="match status" value="1"/>
</dbReference>
<dbReference type="FunFam" id="3.30.70.850:FF:000001">
    <property type="entry name" value="Proprotein convertase subtilisin/kexin type 5"/>
    <property type="match status" value="1"/>
</dbReference>
<dbReference type="Gene3D" id="1.20.1270.60">
    <property type="entry name" value="Arfaptin homology (AH) domain/BAR domain"/>
    <property type="match status" value="1"/>
</dbReference>
<dbReference type="PROSITE" id="PS00136">
    <property type="entry name" value="SUBTILASE_ASP"/>
    <property type="match status" value="1"/>
</dbReference>
<feature type="compositionally biased region" description="Basic and acidic residues" evidence="16">
    <location>
        <begin position="324"/>
        <end position="333"/>
    </location>
</feature>
<feature type="compositionally biased region" description="Polar residues" evidence="16">
    <location>
        <begin position="312"/>
        <end position="322"/>
    </location>
</feature>
<dbReference type="FunFam" id="1.20.1270.60:FF:000009">
    <property type="entry name" value="Protein kinase C and casein kinase substrate in neurons 2"/>
    <property type="match status" value="1"/>
</dbReference>
<dbReference type="GO" id="GO:0016485">
    <property type="term" value="P:protein processing"/>
    <property type="evidence" value="ECO:0007669"/>
    <property type="project" value="TreeGrafter"/>
</dbReference>
<evidence type="ECO:0000256" key="12">
    <source>
        <dbReference type="ARBA" id="ARBA00076619"/>
    </source>
</evidence>
<dbReference type="InterPro" id="IPR034182">
    <property type="entry name" value="Kexin/furin"/>
</dbReference>
<keyword evidence="18" id="KW-1185">Reference proteome</keyword>
<reference evidence="17" key="1">
    <citation type="submission" date="2020-04" db="EMBL/GenBank/DDBJ databases">
        <authorList>
            <person name="Alioto T."/>
            <person name="Alioto T."/>
            <person name="Gomez Garrido J."/>
        </authorList>
    </citation>
    <scope>NUCLEOTIDE SEQUENCE</scope>
    <source>
        <strain evidence="17">A484AB</strain>
    </source>
</reference>
<dbReference type="PROSITE" id="PS00138">
    <property type="entry name" value="SUBTILASE_SER"/>
    <property type="match status" value="1"/>
</dbReference>
<keyword evidence="3 15" id="KW-0645">Protease</keyword>
<dbReference type="InterPro" id="IPR002884">
    <property type="entry name" value="P_dom"/>
</dbReference>
<evidence type="ECO:0000256" key="6">
    <source>
        <dbReference type="ARBA" id="ARBA00022801"/>
    </source>
</evidence>
<dbReference type="PANTHER" id="PTHR42884:SF23">
    <property type="entry name" value="FURIN-LIKE PROTEASE 2"/>
    <property type="match status" value="1"/>
</dbReference>
<evidence type="ECO:0000313" key="17">
    <source>
        <dbReference type="EMBL" id="CAB3998414.1"/>
    </source>
</evidence>
<dbReference type="FunFam" id="2.60.120.260:FF:000006">
    <property type="entry name" value="Proprotein convertase subtilisin/kexin type 5"/>
    <property type="match status" value="1"/>
</dbReference>
<dbReference type="PANTHER" id="PTHR42884">
    <property type="entry name" value="PROPROTEIN CONVERTASE SUBTILISIN/KEXIN-RELATED"/>
    <property type="match status" value="1"/>
</dbReference>
<keyword evidence="10" id="KW-0325">Glycoprotein</keyword>
<accession>A0A7D9E0B0</accession>
<evidence type="ECO:0000256" key="14">
    <source>
        <dbReference type="PROSITE-ProRule" id="PRU01077"/>
    </source>
</evidence>
<evidence type="ECO:0000256" key="4">
    <source>
        <dbReference type="ARBA" id="ARBA00022685"/>
    </source>
</evidence>
<proteinExistence type="inferred from homology"/>
<dbReference type="SUPFAM" id="SSF49785">
    <property type="entry name" value="Galactose-binding domain-like"/>
    <property type="match status" value="1"/>
</dbReference>
<dbReference type="InterPro" id="IPR023828">
    <property type="entry name" value="Peptidase_S8_Ser-AS"/>
</dbReference>
<dbReference type="Proteomes" id="UP001152795">
    <property type="component" value="Unassembled WGS sequence"/>
</dbReference>
<evidence type="ECO:0000256" key="3">
    <source>
        <dbReference type="ARBA" id="ARBA00022670"/>
    </source>
</evidence>
<feature type="active site" description="Charge relay system" evidence="13 15">
    <location>
        <position position="754"/>
    </location>
</feature>
<dbReference type="GO" id="GO:0000139">
    <property type="term" value="C:Golgi membrane"/>
    <property type="evidence" value="ECO:0007669"/>
    <property type="project" value="TreeGrafter"/>
</dbReference>
<feature type="region of interest" description="Disordered" evidence="16">
    <location>
        <begin position="307"/>
        <end position="372"/>
    </location>
</feature>
<dbReference type="InterPro" id="IPR001060">
    <property type="entry name" value="FCH_dom"/>
</dbReference>
<dbReference type="InterPro" id="IPR032815">
    <property type="entry name" value="S8_pro-domain"/>
</dbReference>
<protein>
    <recommendedName>
        <fullName evidence="12">SPC3</fullName>
    </recommendedName>
</protein>
<dbReference type="Gene3D" id="2.60.120.260">
    <property type="entry name" value="Galactose-binding domain-like"/>
    <property type="match status" value="1"/>
</dbReference>
<dbReference type="GO" id="GO:0005802">
    <property type="term" value="C:trans-Golgi network"/>
    <property type="evidence" value="ECO:0007669"/>
    <property type="project" value="TreeGrafter"/>
</dbReference>
<dbReference type="InterPro" id="IPR036852">
    <property type="entry name" value="Peptidase_S8/S53_dom_sf"/>
</dbReference>
<evidence type="ECO:0000256" key="2">
    <source>
        <dbReference type="ARBA" id="ARBA00005325"/>
    </source>
</evidence>
<dbReference type="CDD" id="cd07655">
    <property type="entry name" value="F-BAR_PACSIN"/>
    <property type="match status" value="1"/>
</dbReference>
<evidence type="ECO:0000256" key="10">
    <source>
        <dbReference type="ARBA" id="ARBA00023180"/>
    </source>
</evidence>
<feature type="compositionally biased region" description="Polar residues" evidence="16">
    <location>
        <begin position="334"/>
        <end position="348"/>
    </location>
</feature>
<dbReference type="InterPro" id="IPR027267">
    <property type="entry name" value="AH/BAR_dom_sf"/>
</dbReference>
<dbReference type="PROSITE" id="PS51829">
    <property type="entry name" value="P_HOMO_B"/>
    <property type="match status" value="1"/>
</dbReference>
<dbReference type="EMBL" id="CACRXK020003347">
    <property type="protein sequence ID" value="CAB3998414.1"/>
    <property type="molecule type" value="Genomic_DNA"/>
</dbReference>
<comment type="similarity">
    <text evidence="2">Belongs to the peptidase S8 family. Furin subfamily.</text>
</comment>
<dbReference type="GO" id="GO:0004252">
    <property type="term" value="F:serine-type endopeptidase activity"/>
    <property type="evidence" value="ECO:0007669"/>
    <property type="project" value="UniProtKB-UniRule"/>
</dbReference>
<gene>
    <name evidence="17" type="ORF">PACLA_8A000731</name>
</gene>
<dbReference type="PROSITE" id="PS51741">
    <property type="entry name" value="F_BAR"/>
    <property type="match status" value="1"/>
</dbReference>
<evidence type="ECO:0000256" key="1">
    <source>
        <dbReference type="ARBA" id="ARBA00004184"/>
    </source>
</evidence>
<dbReference type="InterPro" id="IPR015500">
    <property type="entry name" value="Peptidase_S8_subtilisin-rel"/>
</dbReference>
<dbReference type="Pfam" id="PF16470">
    <property type="entry name" value="S8_pro-domain"/>
    <property type="match status" value="1"/>
</dbReference>
<evidence type="ECO:0000256" key="15">
    <source>
        <dbReference type="PROSITE-ProRule" id="PRU01240"/>
    </source>
</evidence>
<evidence type="ECO:0000256" key="5">
    <source>
        <dbReference type="ARBA" id="ARBA00022729"/>
    </source>
</evidence>
<feature type="non-terminal residue" evidence="17">
    <location>
        <position position="1"/>
    </location>
</feature>
<dbReference type="InterPro" id="IPR038466">
    <property type="entry name" value="S8_pro-domain_sf"/>
</dbReference>
<dbReference type="PROSITE" id="PS00137">
    <property type="entry name" value="SUBTILASE_HIS"/>
    <property type="match status" value="1"/>
</dbReference>
<feature type="compositionally biased region" description="Basic and acidic residues" evidence="16">
    <location>
        <begin position="360"/>
        <end position="372"/>
    </location>
</feature>
<organism evidence="17 18">
    <name type="scientific">Paramuricea clavata</name>
    <name type="common">Red gorgonian</name>
    <name type="synonym">Violescent sea-whip</name>
    <dbReference type="NCBI Taxonomy" id="317549"/>
    <lineage>
        <taxon>Eukaryota</taxon>
        <taxon>Metazoa</taxon>
        <taxon>Cnidaria</taxon>
        <taxon>Anthozoa</taxon>
        <taxon>Octocorallia</taxon>
        <taxon>Malacalcyonacea</taxon>
        <taxon>Plexauridae</taxon>
        <taxon>Paramuricea</taxon>
    </lineage>
</organism>
<dbReference type="InterPro" id="IPR000209">
    <property type="entry name" value="Peptidase_S8/S53_dom"/>
</dbReference>